<dbReference type="Proteomes" id="UP000305222">
    <property type="component" value="Unassembled WGS sequence"/>
</dbReference>
<organism evidence="2 3">
    <name type="scientific">Bacillus wiedmannii</name>
    <dbReference type="NCBI Taxonomy" id="1890302"/>
    <lineage>
        <taxon>Bacteria</taxon>
        <taxon>Bacillati</taxon>
        <taxon>Bacillota</taxon>
        <taxon>Bacilli</taxon>
        <taxon>Bacillales</taxon>
        <taxon>Bacillaceae</taxon>
        <taxon>Bacillus</taxon>
        <taxon>Bacillus cereus group</taxon>
    </lineage>
</organism>
<dbReference type="AlphaFoldDB" id="A0A4U3B2S2"/>
<evidence type="ECO:0000313" key="4">
    <source>
        <dbReference type="Proteomes" id="UP000306037"/>
    </source>
</evidence>
<evidence type="ECO:0000313" key="2">
    <source>
        <dbReference type="EMBL" id="TKI94751.1"/>
    </source>
</evidence>
<accession>A0A4U3B2S2</accession>
<proteinExistence type="predicted"/>
<name>A0A4U3B2S2_9BACI</name>
<gene>
    <name evidence="1" type="ORF">FC694_16140</name>
    <name evidence="2" type="ORF">FC699_14890</name>
</gene>
<protein>
    <submittedName>
        <fullName evidence="2">Uncharacterized protein</fullName>
    </submittedName>
</protein>
<reference evidence="3 4" key="1">
    <citation type="journal article" date="2019" name="Environ. Microbiol.">
        <title>An active ?-lactamase is a part of an orchestrated cell wall stress resistance network of Bacillus subtilis and related rhizosphere species.</title>
        <authorList>
            <person name="Bucher T."/>
            <person name="Keren-Paz A."/>
            <person name="Hausser J."/>
            <person name="Olender T."/>
            <person name="Cytryn E."/>
            <person name="Kolodkin-Gal I."/>
        </authorList>
    </citation>
    <scope>NUCLEOTIDE SEQUENCE [LARGE SCALE GENOMIC DNA]</scope>
    <source>
        <strain evidence="2 3">I5</strain>
        <strain evidence="1 4">I71</strain>
    </source>
</reference>
<comment type="caution">
    <text evidence="2">The sequence shown here is derived from an EMBL/GenBank/DDBJ whole genome shotgun (WGS) entry which is preliminary data.</text>
</comment>
<dbReference type="EMBL" id="SZON01000637">
    <property type="protein sequence ID" value="TKI94751.1"/>
    <property type="molecule type" value="Genomic_DNA"/>
</dbReference>
<feature type="non-terminal residue" evidence="2">
    <location>
        <position position="60"/>
    </location>
</feature>
<evidence type="ECO:0000313" key="3">
    <source>
        <dbReference type="Proteomes" id="UP000305222"/>
    </source>
</evidence>
<evidence type="ECO:0000313" key="1">
    <source>
        <dbReference type="EMBL" id="TKH14977.1"/>
    </source>
</evidence>
<dbReference type="EMBL" id="SZOM01000124">
    <property type="protein sequence ID" value="TKH14977.1"/>
    <property type="molecule type" value="Genomic_DNA"/>
</dbReference>
<dbReference type="Proteomes" id="UP000306037">
    <property type="component" value="Unassembled WGS sequence"/>
</dbReference>
<sequence length="60" mass="7000">MTGNNQVLDSTYYQLSNMAYYNDKKLKDRVYIKDSSNNVMQEWGVNETFHDKQTGMDAVV</sequence>